<feature type="domain" description="2Fe-2S ferredoxin-type" evidence="13">
    <location>
        <begin position="1"/>
        <end position="90"/>
    </location>
</feature>
<evidence type="ECO:0000256" key="9">
    <source>
        <dbReference type="ARBA" id="ARBA00023014"/>
    </source>
</evidence>
<dbReference type="SUPFAM" id="SSF54292">
    <property type="entry name" value="2Fe-2S ferredoxin-like"/>
    <property type="match status" value="1"/>
</dbReference>
<dbReference type="EMBL" id="PQWO01000001">
    <property type="protein sequence ID" value="PZD75105.1"/>
    <property type="molecule type" value="Genomic_DNA"/>
</dbReference>
<evidence type="ECO:0000256" key="10">
    <source>
        <dbReference type="ARBA" id="ARBA00023291"/>
    </source>
</evidence>
<dbReference type="SUPFAM" id="SSF46548">
    <property type="entry name" value="alpha-helical ferredoxin"/>
    <property type="match status" value="1"/>
</dbReference>
<comment type="cofactor">
    <cofactor evidence="11">
        <name>[2Fe-2S] cluster</name>
        <dbReference type="ChEBI" id="CHEBI:190135"/>
    </cofactor>
    <text evidence="11">Binds 1 [2Fe-2S] cluster.</text>
</comment>
<keyword evidence="10 11" id="KW-0003">3Fe-4S</keyword>
<dbReference type="NCBIfam" id="TIGR00384">
    <property type="entry name" value="dhsB"/>
    <property type="match status" value="1"/>
</dbReference>
<keyword evidence="6 11" id="KW-0479">Metal-binding</keyword>
<dbReference type="NCBIfam" id="NF009227">
    <property type="entry name" value="PRK12577.1"/>
    <property type="match status" value="1"/>
</dbReference>
<dbReference type="Gene3D" id="3.10.20.30">
    <property type="match status" value="1"/>
</dbReference>
<evidence type="ECO:0000256" key="4">
    <source>
        <dbReference type="ARBA" id="ARBA00022532"/>
    </source>
</evidence>
<evidence type="ECO:0000256" key="7">
    <source>
        <dbReference type="ARBA" id="ARBA00023002"/>
    </source>
</evidence>
<dbReference type="InterPro" id="IPR017900">
    <property type="entry name" value="4Fe4S_Fe_S_CS"/>
</dbReference>
<evidence type="ECO:0000256" key="12">
    <source>
        <dbReference type="SAM" id="MobiDB-lite"/>
    </source>
</evidence>
<dbReference type="PROSITE" id="PS51085">
    <property type="entry name" value="2FE2S_FER_2"/>
    <property type="match status" value="1"/>
</dbReference>
<dbReference type="Proteomes" id="UP000248857">
    <property type="component" value="Unassembled WGS sequence"/>
</dbReference>
<keyword evidence="5 11" id="KW-0001">2Fe-2S</keyword>
<dbReference type="Gene3D" id="1.10.1060.10">
    <property type="entry name" value="Alpha-helical ferredoxin"/>
    <property type="match status" value="1"/>
</dbReference>
<sequence>MQVSFKVVRQQPHQQPRLQTYILEVEPSATVLECLNQIKWEQDGTLAFRKNCRNTICGSCSMRINGRAALACKETIKQELERRVVATSLAAEAAEGLGEHPEFEIEIAPMGNMPVVKDLIVDMQDFWQNLEAIDPYVSTAGRKIPEREFLQSPEDRAKLDQMGNCILCGACYSDCNAREVNPDFVGPHALAKAQRMLADTRDQATEARLSQYDGTEGVWGCTRCFNCNAVCPMEVAPLDQISNIKSEILPRQDAQSSRSVRHRKVLVDLVQQGGWIDERQFGLKVVGNGFRDLKGLLSLAPLGLRMLQRGKFPGAFEASEGTAEVRSLINSVKMRGSQPAKTMSDPSPETPIKSDSIPQETISHEDRPEPSFGWSTYAEQVNGRFAMIGFIALLLLELITHQDFFTWLGLR</sequence>
<dbReference type="InterPro" id="IPR017896">
    <property type="entry name" value="4Fe4S_Fe-S-bd"/>
</dbReference>
<dbReference type="PANTHER" id="PTHR11921">
    <property type="entry name" value="SUCCINATE DEHYDROGENASE IRON-SULFUR PROTEIN"/>
    <property type="match status" value="1"/>
</dbReference>
<comment type="catalytic activity">
    <reaction evidence="11">
        <text>a menaquinone + succinate = a menaquinol + fumarate</text>
        <dbReference type="Rhea" id="RHEA:27834"/>
        <dbReference type="Rhea" id="RHEA-COMP:9537"/>
        <dbReference type="Rhea" id="RHEA-COMP:9539"/>
        <dbReference type="ChEBI" id="CHEBI:16374"/>
        <dbReference type="ChEBI" id="CHEBI:18151"/>
        <dbReference type="ChEBI" id="CHEBI:29806"/>
        <dbReference type="ChEBI" id="CHEBI:30031"/>
        <dbReference type="EC" id="1.3.5.1"/>
    </reaction>
</comment>
<dbReference type="InterPro" id="IPR009051">
    <property type="entry name" value="Helical_ferredxn"/>
</dbReference>
<dbReference type="InterPro" id="IPR050573">
    <property type="entry name" value="SDH/FRD_Iron-Sulfur"/>
</dbReference>
<dbReference type="SUPFAM" id="SSF103511">
    <property type="entry name" value="Chlorophyll a-b binding protein"/>
    <property type="match status" value="1"/>
</dbReference>
<keyword evidence="7 15" id="KW-0560">Oxidoreductase</keyword>
<evidence type="ECO:0000256" key="1">
    <source>
        <dbReference type="ARBA" id="ARBA00005163"/>
    </source>
</evidence>
<dbReference type="GO" id="GO:0006099">
    <property type="term" value="P:tricarboxylic acid cycle"/>
    <property type="evidence" value="ECO:0007669"/>
    <property type="project" value="UniProtKB-KW"/>
</dbReference>
<organism evidence="15 16">
    <name type="scientific">Acaryochloris thomasi RCC1774</name>
    <dbReference type="NCBI Taxonomy" id="1764569"/>
    <lineage>
        <taxon>Bacteria</taxon>
        <taxon>Bacillati</taxon>
        <taxon>Cyanobacteriota</taxon>
        <taxon>Cyanophyceae</taxon>
        <taxon>Acaryochloridales</taxon>
        <taxon>Acaryochloridaceae</taxon>
        <taxon>Acaryochloris</taxon>
        <taxon>Acaryochloris thomasi</taxon>
    </lineage>
</organism>
<evidence type="ECO:0000313" key="15">
    <source>
        <dbReference type="EMBL" id="PZD75105.1"/>
    </source>
</evidence>
<dbReference type="OrthoDB" id="9804391at2"/>
<evidence type="ECO:0000313" key="16">
    <source>
        <dbReference type="Proteomes" id="UP000248857"/>
    </source>
</evidence>
<dbReference type="Pfam" id="PF13085">
    <property type="entry name" value="Fer2_3"/>
    <property type="match status" value="1"/>
</dbReference>
<comment type="cofactor">
    <cofactor evidence="11">
        <name>[3Fe-4S] cluster</name>
        <dbReference type="ChEBI" id="CHEBI:21137"/>
    </cofactor>
    <text evidence="11">Binds 1 [3Fe-4S] cluster.</text>
</comment>
<evidence type="ECO:0000256" key="3">
    <source>
        <dbReference type="ARBA" id="ARBA00022485"/>
    </source>
</evidence>
<evidence type="ECO:0000256" key="5">
    <source>
        <dbReference type="ARBA" id="ARBA00022714"/>
    </source>
</evidence>
<dbReference type="PANTHER" id="PTHR11921:SF29">
    <property type="entry name" value="SUCCINATE DEHYDROGENASE [UBIQUINONE] IRON-SULFUR SUBUNIT, MITOCHONDRIAL"/>
    <property type="match status" value="1"/>
</dbReference>
<dbReference type="Pfam" id="PF13183">
    <property type="entry name" value="Fer4_8"/>
    <property type="match status" value="1"/>
</dbReference>
<dbReference type="GO" id="GO:0022904">
    <property type="term" value="P:respiratory electron transport chain"/>
    <property type="evidence" value="ECO:0007669"/>
    <property type="project" value="TreeGrafter"/>
</dbReference>
<keyword evidence="16" id="KW-1185">Reference proteome</keyword>
<evidence type="ECO:0000256" key="6">
    <source>
        <dbReference type="ARBA" id="ARBA00022723"/>
    </source>
</evidence>
<dbReference type="InterPro" id="IPR001041">
    <property type="entry name" value="2Fe-2S_ferredoxin-type"/>
</dbReference>
<gene>
    <name evidence="15" type="primary">sdhB_1</name>
    <name evidence="15" type="ORF">C1752_00560</name>
</gene>
<keyword evidence="9 11" id="KW-0411">Iron-sulfur</keyword>
<comment type="pathway">
    <text evidence="1">Carbohydrate metabolism; tricarboxylic acid cycle.</text>
</comment>
<dbReference type="GO" id="GO:0046872">
    <property type="term" value="F:metal ion binding"/>
    <property type="evidence" value="ECO:0007669"/>
    <property type="project" value="UniProtKB-KW"/>
</dbReference>
<comment type="cofactor">
    <cofactor evidence="11">
        <name>[4Fe-4S] cluster</name>
        <dbReference type="ChEBI" id="CHEBI:49883"/>
    </cofactor>
    <text evidence="11">Binds 1 [4Fe-4S] cluster.</text>
</comment>
<evidence type="ECO:0000256" key="2">
    <source>
        <dbReference type="ARBA" id="ARBA00009433"/>
    </source>
</evidence>
<comment type="similarity">
    <text evidence="2 11">Belongs to the succinate dehydrogenase/fumarate reductase iron-sulfur protein family.</text>
</comment>
<keyword evidence="4" id="KW-0816">Tricarboxylic acid cycle</keyword>
<dbReference type="EC" id="1.3.5.1" evidence="11"/>
<evidence type="ECO:0000256" key="8">
    <source>
        <dbReference type="ARBA" id="ARBA00023004"/>
    </source>
</evidence>
<accession>A0A2W1JXS5</accession>
<feature type="region of interest" description="Disordered" evidence="12">
    <location>
        <begin position="335"/>
        <end position="369"/>
    </location>
</feature>
<reference evidence="15 16" key="1">
    <citation type="journal article" date="2018" name="Sci. Rep.">
        <title>A novel species of the marine cyanobacterium Acaryochloris with a unique pigment content and lifestyle.</title>
        <authorList>
            <person name="Partensky F."/>
            <person name="Six C."/>
            <person name="Ratin M."/>
            <person name="Garczarek L."/>
            <person name="Vaulot D."/>
            <person name="Probert I."/>
            <person name="Calteau A."/>
            <person name="Gourvil P."/>
            <person name="Marie D."/>
            <person name="Grebert T."/>
            <person name="Bouchier C."/>
            <person name="Le Panse S."/>
            <person name="Gachenot M."/>
            <person name="Rodriguez F."/>
            <person name="Garrido J.L."/>
        </authorList>
    </citation>
    <scope>NUCLEOTIDE SEQUENCE [LARGE SCALE GENOMIC DNA]</scope>
    <source>
        <strain evidence="15 16">RCC1774</strain>
    </source>
</reference>
<dbReference type="GO" id="GO:0008177">
    <property type="term" value="F:succinate dehydrogenase (quinone) activity"/>
    <property type="evidence" value="ECO:0007669"/>
    <property type="project" value="UniProtKB-EC"/>
</dbReference>
<comment type="caution">
    <text evidence="15">The sequence shown here is derived from an EMBL/GenBank/DDBJ whole genome shotgun (WGS) entry which is preliminary data.</text>
</comment>
<evidence type="ECO:0000259" key="13">
    <source>
        <dbReference type="PROSITE" id="PS51085"/>
    </source>
</evidence>
<dbReference type="GO" id="GO:0009055">
    <property type="term" value="F:electron transfer activity"/>
    <property type="evidence" value="ECO:0007669"/>
    <property type="project" value="InterPro"/>
</dbReference>
<feature type="domain" description="4Fe-4S ferredoxin-type" evidence="14">
    <location>
        <begin position="155"/>
        <end position="185"/>
    </location>
</feature>
<name>A0A2W1JXS5_9CYAN</name>
<dbReference type="InterPro" id="IPR012675">
    <property type="entry name" value="Beta-grasp_dom_sf"/>
</dbReference>
<evidence type="ECO:0000256" key="11">
    <source>
        <dbReference type="RuleBase" id="RU361237"/>
    </source>
</evidence>
<dbReference type="InterPro" id="IPR025192">
    <property type="entry name" value="Succ_DH/fum_Rdtase_N"/>
</dbReference>
<dbReference type="GO" id="GO:0051537">
    <property type="term" value="F:2 iron, 2 sulfur cluster binding"/>
    <property type="evidence" value="ECO:0007669"/>
    <property type="project" value="UniProtKB-KW"/>
</dbReference>
<keyword evidence="8 11" id="KW-0408">Iron</keyword>
<proteinExistence type="inferred from homology"/>
<protein>
    <recommendedName>
        <fullName evidence="11">Fumarate reductase iron-sulfur subunit</fullName>
        <ecNumber evidence="11">1.3.5.1</ecNumber>
    </recommendedName>
</protein>
<keyword evidence="3 11" id="KW-0004">4Fe-4S</keyword>
<dbReference type="GO" id="GO:0051538">
    <property type="term" value="F:3 iron, 4 sulfur cluster binding"/>
    <property type="evidence" value="ECO:0007669"/>
    <property type="project" value="UniProtKB-KW"/>
</dbReference>
<evidence type="ECO:0000259" key="14">
    <source>
        <dbReference type="PROSITE" id="PS51379"/>
    </source>
</evidence>
<dbReference type="InterPro" id="IPR036010">
    <property type="entry name" value="2Fe-2S_ferredoxin-like_sf"/>
</dbReference>
<dbReference type="GO" id="GO:0051539">
    <property type="term" value="F:4 iron, 4 sulfur cluster binding"/>
    <property type="evidence" value="ECO:0007669"/>
    <property type="project" value="UniProtKB-KW"/>
</dbReference>
<dbReference type="PROSITE" id="PS51379">
    <property type="entry name" value="4FE4S_FER_2"/>
    <property type="match status" value="1"/>
</dbReference>
<dbReference type="FunFam" id="1.10.1060.10:FF:000003">
    <property type="entry name" value="Succinate dehydrogenase iron-sulfur subunit"/>
    <property type="match status" value="1"/>
</dbReference>
<dbReference type="NCBIfam" id="NF004616">
    <property type="entry name" value="PRK05950.1"/>
    <property type="match status" value="1"/>
</dbReference>
<dbReference type="AlphaFoldDB" id="A0A2W1JXS5"/>
<dbReference type="InterPro" id="IPR004489">
    <property type="entry name" value="Succ_DH/fum_Rdtase_Fe-S"/>
</dbReference>
<dbReference type="PROSITE" id="PS00198">
    <property type="entry name" value="4FE4S_FER_1"/>
    <property type="match status" value="1"/>
</dbReference>